<evidence type="ECO:0000313" key="1">
    <source>
        <dbReference type="EMBL" id="KAI4381383.1"/>
    </source>
</evidence>
<accession>A0ACB9RSJ1</accession>
<reference evidence="2" key="1">
    <citation type="journal article" date="2023" name="Front. Plant Sci.">
        <title>Chromosomal-level genome assembly of Melastoma candidum provides insights into trichome evolution.</title>
        <authorList>
            <person name="Zhong Y."/>
            <person name="Wu W."/>
            <person name="Sun C."/>
            <person name="Zou P."/>
            <person name="Liu Y."/>
            <person name="Dai S."/>
            <person name="Zhou R."/>
        </authorList>
    </citation>
    <scope>NUCLEOTIDE SEQUENCE [LARGE SCALE GENOMIC DNA]</scope>
</reference>
<comment type="caution">
    <text evidence="1">The sequence shown here is derived from an EMBL/GenBank/DDBJ whole genome shotgun (WGS) entry which is preliminary data.</text>
</comment>
<gene>
    <name evidence="1" type="ORF">MLD38_007455</name>
</gene>
<protein>
    <submittedName>
        <fullName evidence="1">Uncharacterized protein</fullName>
    </submittedName>
</protein>
<evidence type="ECO:0000313" key="2">
    <source>
        <dbReference type="Proteomes" id="UP001057402"/>
    </source>
</evidence>
<keyword evidence="2" id="KW-1185">Reference proteome</keyword>
<organism evidence="1 2">
    <name type="scientific">Melastoma candidum</name>
    <dbReference type="NCBI Taxonomy" id="119954"/>
    <lineage>
        <taxon>Eukaryota</taxon>
        <taxon>Viridiplantae</taxon>
        <taxon>Streptophyta</taxon>
        <taxon>Embryophyta</taxon>
        <taxon>Tracheophyta</taxon>
        <taxon>Spermatophyta</taxon>
        <taxon>Magnoliopsida</taxon>
        <taxon>eudicotyledons</taxon>
        <taxon>Gunneridae</taxon>
        <taxon>Pentapetalae</taxon>
        <taxon>rosids</taxon>
        <taxon>malvids</taxon>
        <taxon>Myrtales</taxon>
        <taxon>Melastomataceae</taxon>
        <taxon>Melastomatoideae</taxon>
        <taxon>Melastomateae</taxon>
        <taxon>Melastoma</taxon>
    </lineage>
</organism>
<name>A0ACB9RSJ1_9MYRT</name>
<dbReference type="Proteomes" id="UP001057402">
    <property type="component" value="Chromosome 3"/>
</dbReference>
<dbReference type="EMBL" id="CM042882">
    <property type="protein sequence ID" value="KAI4381383.1"/>
    <property type="molecule type" value="Genomic_DNA"/>
</dbReference>
<proteinExistence type="predicted"/>
<sequence>MDSLSKRERGELSNPSSDENGGRTSSQRLQQNIELTIASASSSCDSQPCDLDGYCRDIDSSTRLEMDLFMKSQNSAATSSYSSSDKYWEDYFQAMLSEGANTQADVLVLHENSDTGRSFTSSSSMEQASIVSDMTQASLIRTASPAQSPPPLQGMVRSGGYDPRRIPASVFERTKCQAPTPVEWSITSTESLFSIHLGNINFLKEKFRPLVEDPQNPPQNPEELDKINGAITIRLPMQDKKASDSPISRQERSSQEQDDEASDGPISRLERNSHENENTAGVVNAVKLKQGNECGIIEEKTGDLIKEKPFVFVFLSKTRVPVDEDVLLLQSGMLLLGLALVPVDEDVLLLPSGVLLPGLAQVPVEEDVLLLQSSMLLLGLAKLSL</sequence>